<protein>
    <submittedName>
        <fullName evidence="3">Spermidine/putrescine ABC transporter substrate-binding protein</fullName>
    </submittedName>
</protein>
<dbReference type="Pfam" id="PF13416">
    <property type="entry name" value="SBP_bac_8"/>
    <property type="match status" value="1"/>
</dbReference>
<dbReference type="Gene3D" id="3.40.190.10">
    <property type="entry name" value="Periplasmic binding protein-like II"/>
    <property type="match status" value="2"/>
</dbReference>
<comment type="caution">
    <text evidence="3">The sequence shown here is derived from an EMBL/GenBank/DDBJ whole genome shotgun (WGS) entry which is preliminary data.</text>
</comment>
<evidence type="ECO:0000256" key="1">
    <source>
        <dbReference type="ARBA" id="ARBA00022729"/>
    </source>
</evidence>
<dbReference type="PANTHER" id="PTHR30222">
    <property type="entry name" value="SPERMIDINE/PUTRESCINE-BINDING PERIPLASMIC PROTEIN"/>
    <property type="match status" value="1"/>
</dbReference>
<keyword evidence="1 2" id="KW-0732">Signal</keyword>
<dbReference type="STRING" id="46680.GCA_000807755_03706"/>
<feature type="chain" id="PRO_5012926107" evidence="2">
    <location>
        <begin position="21"/>
        <end position="342"/>
    </location>
</feature>
<dbReference type="RefSeq" id="WP_088417865.1">
    <property type="nucleotide sequence ID" value="NZ_NJBA01000004.1"/>
</dbReference>
<evidence type="ECO:0000313" key="3">
    <source>
        <dbReference type="EMBL" id="OWP50471.1"/>
    </source>
</evidence>
<dbReference type="Proteomes" id="UP000198145">
    <property type="component" value="Unassembled WGS sequence"/>
</dbReference>
<reference evidence="3 4" key="1">
    <citation type="submission" date="2017-06" db="EMBL/GenBank/DDBJ databases">
        <title>Draft genome of Pseudomonas nitroreducens DF05.</title>
        <authorList>
            <person name="Iyer R."/>
        </authorList>
    </citation>
    <scope>NUCLEOTIDE SEQUENCE [LARGE SCALE GENOMIC DNA]</scope>
    <source>
        <strain evidence="3 4">DF05</strain>
    </source>
</reference>
<dbReference type="InterPro" id="IPR006059">
    <property type="entry name" value="SBP"/>
</dbReference>
<sequence length="342" mass="38011">MFKKAIALMMLAGAAAQAQAETLTVVSFGGDNKVAQEKAFYKPFEQQAKVTVQGAEYNGEMAKIKVMADTGKTSWDVVEVESPELIRGCSEGLFEQLDWSKLGKREDFLDAAVSDCGVGIFIWSTVLTYDARKLASAPTGWADFWDVKKFPGKRGLRRGAKFTLEFALEADGVKQADLYKVLGTKEGVDRAFKKLDEIKPYIQWWEAGAQPLQWLAAGDVVMTSAYNGRVATAQKEGRDFAMQWNGSIYDLDHWAIVKGSPKKDLSEQFIALANKPEHQKVFAENIPYGPTNKNTIPLIDPAIAAKLPTAPQNLENARAMDTEFWIDHGEELEQRFNAWASK</sequence>
<dbReference type="AlphaFoldDB" id="A0A2D0AEC4"/>
<dbReference type="eggNOG" id="COG0687">
    <property type="taxonomic scope" value="Bacteria"/>
</dbReference>
<gene>
    <name evidence="3" type="ORF">CEG18_13060</name>
</gene>
<name>A0A2D0AEC4_PSENT</name>
<evidence type="ECO:0000313" key="4">
    <source>
        <dbReference type="Proteomes" id="UP000198145"/>
    </source>
</evidence>
<feature type="signal peptide" evidence="2">
    <location>
        <begin position="1"/>
        <end position="20"/>
    </location>
</feature>
<dbReference type="PANTHER" id="PTHR30222:SF2">
    <property type="entry name" value="ABC TRANSPORTER SUBSTRATE-BINDING PROTEIN"/>
    <property type="match status" value="1"/>
</dbReference>
<accession>A0A2D0AEC4</accession>
<dbReference type="CDD" id="cd13589">
    <property type="entry name" value="PBP2_polyamine_RpCGA009"/>
    <property type="match status" value="1"/>
</dbReference>
<proteinExistence type="predicted"/>
<evidence type="ECO:0000256" key="2">
    <source>
        <dbReference type="SAM" id="SignalP"/>
    </source>
</evidence>
<organism evidence="3 4">
    <name type="scientific">Pseudomonas nitroreducens</name>
    <dbReference type="NCBI Taxonomy" id="46680"/>
    <lineage>
        <taxon>Bacteria</taxon>
        <taxon>Pseudomonadati</taxon>
        <taxon>Pseudomonadota</taxon>
        <taxon>Gammaproteobacteria</taxon>
        <taxon>Pseudomonadales</taxon>
        <taxon>Pseudomonadaceae</taxon>
        <taxon>Pseudomonas</taxon>
    </lineage>
</organism>
<dbReference type="EMBL" id="NJBA01000004">
    <property type="protein sequence ID" value="OWP50471.1"/>
    <property type="molecule type" value="Genomic_DNA"/>
</dbReference>
<dbReference type="SUPFAM" id="SSF53850">
    <property type="entry name" value="Periplasmic binding protein-like II"/>
    <property type="match status" value="1"/>
</dbReference>